<dbReference type="GO" id="GO:0006307">
    <property type="term" value="P:DNA alkylation repair"/>
    <property type="evidence" value="ECO:0007669"/>
    <property type="project" value="UniProtKB-UniRule"/>
</dbReference>
<evidence type="ECO:0000256" key="6">
    <source>
        <dbReference type="ARBA" id="ARBA00022763"/>
    </source>
</evidence>
<dbReference type="FunFam" id="1.10.10.10:FF:000214">
    <property type="entry name" value="Methylated-DNA--protein-cysteine methyltransferase"/>
    <property type="match status" value="1"/>
</dbReference>
<proteinExistence type="inferred from homology"/>
<dbReference type="Proteomes" id="UP000054624">
    <property type="component" value="Unassembled WGS sequence"/>
</dbReference>
<evidence type="ECO:0000256" key="8">
    <source>
        <dbReference type="ARBA" id="ARBA00049348"/>
    </source>
</evidence>
<dbReference type="AlphaFoldDB" id="A0A158AC01"/>
<evidence type="ECO:0000313" key="12">
    <source>
        <dbReference type="EMBL" id="SAK55106.1"/>
    </source>
</evidence>
<dbReference type="Gene3D" id="3.30.160.70">
    <property type="entry name" value="Methylated DNA-protein cysteine methyltransferase domain"/>
    <property type="match status" value="1"/>
</dbReference>
<keyword evidence="7 9" id="KW-0234">DNA repair</keyword>
<dbReference type="InterPro" id="IPR001497">
    <property type="entry name" value="MethylDNA_cys_MeTrfase_AS"/>
</dbReference>
<comment type="function">
    <text evidence="9">Involved in the cellular defense against the biological effects of O6-methylguanine (O6-MeG) and O4-methylthymine (O4-MeT) in DNA. Repairs the methylated nucleobase in DNA by stoichiometrically transferring the methyl group to a cysteine residue in the enzyme. This is a suicide reaction: the enzyme is irreversibly inactivated.</text>
</comment>
<evidence type="ECO:0000259" key="10">
    <source>
        <dbReference type="Pfam" id="PF01035"/>
    </source>
</evidence>
<dbReference type="InterPro" id="IPR023546">
    <property type="entry name" value="MGMT"/>
</dbReference>
<evidence type="ECO:0000256" key="2">
    <source>
        <dbReference type="ARBA" id="ARBA00008711"/>
    </source>
</evidence>
<comment type="subcellular location">
    <subcellularLocation>
        <location evidence="9">Cytoplasm</location>
    </subcellularLocation>
</comment>
<dbReference type="Pfam" id="PF01035">
    <property type="entry name" value="DNA_binding_1"/>
    <property type="match status" value="1"/>
</dbReference>
<name>A0A158AC01_9BURK</name>
<dbReference type="EMBL" id="FCOI02000005">
    <property type="protein sequence ID" value="SAK55106.1"/>
    <property type="molecule type" value="Genomic_DNA"/>
</dbReference>
<dbReference type="STRING" id="1777137.AWB76_02122"/>
<keyword evidence="13" id="KW-1185">Reference proteome</keyword>
<keyword evidence="5 9" id="KW-0808">Transferase</keyword>
<evidence type="ECO:0000256" key="1">
    <source>
        <dbReference type="ARBA" id="ARBA00001286"/>
    </source>
</evidence>
<dbReference type="SUPFAM" id="SSF46767">
    <property type="entry name" value="Methylated DNA-protein cysteine methyltransferase, C-terminal domain"/>
    <property type="match status" value="1"/>
</dbReference>
<keyword evidence="3 9" id="KW-0963">Cytoplasm</keyword>
<dbReference type="InterPro" id="IPR036388">
    <property type="entry name" value="WH-like_DNA-bd_sf"/>
</dbReference>
<dbReference type="GO" id="GO:0005737">
    <property type="term" value="C:cytoplasm"/>
    <property type="evidence" value="ECO:0007669"/>
    <property type="project" value="UniProtKB-SubCell"/>
</dbReference>
<dbReference type="RefSeq" id="WP_061160051.1">
    <property type="nucleotide sequence ID" value="NZ_FCOI02000005.1"/>
</dbReference>
<keyword evidence="4 9" id="KW-0489">Methyltransferase</keyword>
<dbReference type="PANTHER" id="PTHR10815">
    <property type="entry name" value="METHYLATED-DNA--PROTEIN-CYSTEINE METHYLTRANSFERASE"/>
    <property type="match status" value="1"/>
</dbReference>
<dbReference type="Gene3D" id="1.10.10.10">
    <property type="entry name" value="Winged helix-like DNA-binding domain superfamily/Winged helix DNA-binding domain"/>
    <property type="match status" value="1"/>
</dbReference>
<dbReference type="InterPro" id="IPR036631">
    <property type="entry name" value="MGMT_N_sf"/>
</dbReference>
<dbReference type="InterPro" id="IPR036217">
    <property type="entry name" value="MethylDNA_cys_MeTrfase_DNAb"/>
</dbReference>
<dbReference type="GO" id="GO:0032259">
    <property type="term" value="P:methylation"/>
    <property type="evidence" value="ECO:0007669"/>
    <property type="project" value="UniProtKB-KW"/>
</dbReference>
<gene>
    <name evidence="12" type="ORF">AWB76_02122</name>
</gene>
<organism evidence="12 13">
    <name type="scientific">Caballeronia temeraria</name>
    <dbReference type="NCBI Taxonomy" id="1777137"/>
    <lineage>
        <taxon>Bacteria</taxon>
        <taxon>Pseudomonadati</taxon>
        <taxon>Pseudomonadota</taxon>
        <taxon>Betaproteobacteria</taxon>
        <taxon>Burkholderiales</taxon>
        <taxon>Burkholderiaceae</taxon>
        <taxon>Caballeronia</taxon>
    </lineage>
</organism>
<dbReference type="OrthoDB" id="9802228at2"/>
<evidence type="ECO:0000259" key="11">
    <source>
        <dbReference type="Pfam" id="PF02870"/>
    </source>
</evidence>
<dbReference type="GO" id="GO:0003908">
    <property type="term" value="F:methylated-DNA-[protein]-cysteine S-methyltransferase activity"/>
    <property type="evidence" value="ECO:0007669"/>
    <property type="project" value="UniProtKB-UniRule"/>
</dbReference>
<evidence type="ECO:0000256" key="3">
    <source>
        <dbReference type="ARBA" id="ARBA00022490"/>
    </source>
</evidence>
<comment type="similarity">
    <text evidence="2 9">Belongs to the MGMT family.</text>
</comment>
<dbReference type="Pfam" id="PF02870">
    <property type="entry name" value="Methyltransf_1N"/>
    <property type="match status" value="1"/>
</dbReference>
<keyword evidence="6 9" id="KW-0227">DNA damage</keyword>
<comment type="miscellaneous">
    <text evidence="9">This enzyme catalyzes only one turnover and therefore is not strictly catalytic. According to one definition, an enzyme is a biocatalyst that acts repeatedly and over many reaction cycles.</text>
</comment>
<dbReference type="EC" id="2.1.1.63" evidence="9"/>
<feature type="domain" description="Methylated-DNA-[protein]-cysteine S-methyltransferase DNA binding" evidence="10">
    <location>
        <begin position="81"/>
        <end position="161"/>
    </location>
</feature>
<dbReference type="InterPro" id="IPR014048">
    <property type="entry name" value="MethylDNA_cys_MeTrfase_DNA-bd"/>
</dbReference>
<reference evidence="13" key="1">
    <citation type="submission" date="2016-01" db="EMBL/GenBank/DDBJ databases">
        <authorList>
            <person name="Peeters Charlotte."/>
        </authorList>
    </citation>
    <scope>NUCLEOTIDE SEQUENCE [LARGE SCALE GENOMIC DNA]</scope>
</reference>
<dbReference type="PROSITE" id="PS00374">
    <property type="entry name" value="MGMT"/>
    <property type="match status" value="1"/>
</dbReference>
<feature type="domain" description="Methylguanine DNA methyltransferase ribonuclease-like" evidence="11">
    <location>
        <begin position="6"/>
        <end position="76"/>
    </location>
</feature>
<evidence type="ECO:0000256" key="5">
    <source>
        <dbReference type="ARBA" id="ARBA00022679"/>
    </source>
</evidence>
<dbReference type="HAMAP" id="MF_00772">
    <property type="entry name" value="OGT"/>
    <property type="match status" value="1"/>
</dbReference>
<evidence type="ECO:0000256" key="9">
    <source>
        <dbReference type="HAMAP-Rule" id="MF_00772"/>
    </source>
</evidence>
<evidence type="ECO:0000256" key="4">
    <source>
        <dbReference type="ARBA" id="ARBA00022603"/>
    </source>
</evidence>
<dbReference type="InterPro" id="IPR008332">
    <property type="entry name" value="MethylG_MeTrfase_N"/>
</dbReference>
<comment type="catalytic activity">
    <reaction evidence="1 9">
        <text>a 4-O-methyl-thymidine in DNA + L-cysteinyl-[protein] = a thymidine in DNA + S-methyl-L-cysteinyl-[protein]</text>
        <dbReference type="Rhea" id="RHEA:53428"/>
        <dbReference type="Rhea" id="RHEA-COMP:10131"/>
        <dbReference type="Rhea" id="RHEA-COMP:10132"/>
        <dbReference type="Rhea" id="RHEA-COMP:13555"/>
        <dbReference type="Rhea" id="RHEA-COMP:13556"/>
        <dbReference type="ChEBI" id="CHEBI:29950"/>
        <dbReference type="ChEBI" id="CHEBI:82612"/>
        <dbReference type="ChEBI" id="CHEBI:137386"/>
        <dbReference type="ChEBI" id="CHEBI:137387"/>
        <dbReference type="EC" id="2.1.1.63"/>
    </reaction>
</comment>
<dbReference type="CDD" id="cd06445">
    <property type="entry name" value="ATase"/>
    <property type="match status" value="1"/>
</dbReference>
<accession>A0A158AC01</accession>
<feature type="active site" description="Nucleophile; methyl group acceptor" evidence="9">
    <location>
        <position position="133"/>
    </location>
</feature>
<protein>
    <recommendedName>
        <fullName evidence="9">Methylated-DNA--protein-cysteine methyltransferase</fullName>
        <ecNumber evidence="9">2.1.1.63</ecNumber>
    </recommendedName>
    <alternativeName>
        <fullName evidence="9">6-O-methylguanine-DNA methyltransferase</fullName>
        <shortName evidence="9">MGMT</shortName>
    </alternativeName>
    <alternativeName>
        <fullName evidence="9">O-6-methylguanine-DNA-alkyltransferase</fullName>
    </alternativeName>
</protein>
<evidence type="ECO:0000313" key="13">
    <source>
        <dbReference type="Proteomes" id="UP000054624"/>
    </source>
</evidence>
<dbReference type="NCBIfam" id="TIGR00589">
    <property type="entry name" value="ogt"/>
    <property type="match status" value="1"/>
</dbReference>
<evidence type="ECO:0000256" key="7">
    <source>
        <dbReference type="ARBA" id="ARBA00023204"/>
    </source>
</evidence>
<sequence length="171" mass="18472">MIECHVGPSPLGHILYRAEDGCLTGLFFVGQKHFPDGLQEPTLSDTAPRARVIAEAREQVGEYFAGARQDFSIALQLHGTAFQRQVWDALRQIPFGDAWTYGDLARRLGLPAGASRAVGSANGRNPVAIIVPCHRVIGVDGELTGYAGGVDRKRHLLTLEGGPGREQLALF</sequence>
<dbReference type="PANTHER" id="PTHR10815:SF5">
    <property type="entry name" value="METHYLATED-DNA--PROTEIN-CYSTEINE METHYLTRANSFERASE"/>
    <property type="match status" value="1"/>
</dbReference>
<comment type="catalytic activity">
    <reaction evidence="8 9">
        <text>a 6-O-methyl-2'-deoxyguanosine in DNA + L-cysteinyl-[protein] = S-methyl-L-cysteinyl-[protein] + a 2'-deoxyguanosine in DNA</text>
        <dbReference type="Rhea" id="RHEA:24000"/>
        <dbReference type="Rhea" id="RHEA-COMP:10131"/>
        <dbReference type="Rhea" id="RHEA-COMP:10132"/>
        <dbReference type="Rhea" id="RHEA-COMP:11367"/>
        <dbReference type="Rhea" id="RHEA-COMP:11368"/>
        <dbReference type="ChEBI" id="CHEBI:29950"/>
        <dbReference type="ChEBI" id="CHEBI:82612"/>
        <dbReference type="ChEBI" id="CHEBI:85445"/>
        <dbReference type="ChEBI" id="CHEBI:85448"/>
        <dbReference type="EC" id="2.1.1.63"/>
    </reaction>
</comment>
<dbReference type="SUPFAM" id="SSF53155">
    <property type="entry name" value="Methylated DNA-protein cysteine methyltransferase domain"/>
    <property type="match status" value="1"/>
</dbReference>